<feature type="domain" description="Lcl C-terminal" evidence="2">
    <location>
        <begin position="55"/>
        <end position="196"/>
    </location>
</feature>
<dbReference type="OrthoDB" id="9805202at2"/>
<dbReference type="AlphaFoldDB" id="A0A2I7N819"/>
<protein>
    <recommendedName>
        <fullName evidence="2">Lcl C-terminal domain-containing protein</fullName>
    </recommendedName>
</protein>
<dbReference type="PANTHER" id="PTHR35812">
    <property type="entry name" value="LIPOPROTEIN"/>
    <property type="match status" value="1"/>
</dbReference>
<dbReference type="EMBL" id="CP024847">
    <property type="protein sequence ID" value="AUR52607.1"/>
    <property type="molecule type" value="Genomic_DNA"/>
</dbReference>
<sequence>MNNKLYQLLGLFFISGNVLAASIAKVPATGETGGVTGSGSGVAWPTTRFVVSGDCVTDNLTGLMWPKNGIIGFEATEGGGPISQPNYANTDPTLNNLSWANATIAISNMNSAFIKLCGYSDWRLPNKVELKSLVNYGNSNPANWLIVQGFSSVQADNYWSSSSYAPNTNFAWYVYFNDGYVGADDKTGNGYVWPVRAGQ</sequence>
<evidence type="ECO:0000313" key="3">
    <source>
        <dbReference type="EMBL" id="AUR52607.1"/>
    </source>
</evidence>
<gene>
    <name evidence="3" type="ORF">CUN60_09970</name>
</gene>
<organism evidence="3 4">
    <name type="scientific">Aquella oligotrophica</name>
    <dbReference type="NCBI Taxonomy" id="2067065"/>
    <lineage>
        <taxon>Bacteria</taxon>
        <taxon>Pseudomonadati</taxon>
        <taxon>Pseudomonadota</taxon>
        <taxon>Betaproteobacteria</taxon>
        <taxon>Neisseriales</taxon>
        <taxon>Neisseriaceae</taxon>
        <taxon>Aquella</taxon>
    </lineage>
</organism>
<reference evidence="4" key="1">
    <citation type="submission" date="2017-11" db="EMBL/GenBank/DDBJ databases">
        <authorList>
            <person name="Chan K.G."/>
            <person name="Lee L.S."/>
        </authorList>
    </citation>
    <scope>NUCLEOTIDE SEQUENCE [LARGE SCALE GENOMIC DNA]</scope>
    <source>
        <strain evidence="4">DSM 100970</strain>
    </source>
</reference>
<dbReference type="KEGG" id="nba:CUN60_09970"/>
<feature type="signal peptide" evidence="1">
    <location>
        <begin position="1"/>
        <end position="20"/>
    </location>
</feature>
<dbReference type="Proteomes" id="UP000236655">
    <property type="component" value="Chromosome"/>
</dbReference>
<feature type="chain" id="PRO_5014366974" description="Lcl C-terminal domain-containing protein" evidence="1">
    <location>
        <begin position="21"/>
        <end position="199"/>
    </location>
</feature>
<evidence type="ECO:0000256" key="1">
    <source>
        <dbReference type="SAM" id="SignalP"/>
    </source>
</evidence>
<keyword evidence="4" id="KW-1185">Reference proteome</keyword>
<proteinExistence type="predicted"/>
<evidence type="ECO:0000259" key="2">
    <source>
        <dbReference type="Pfam" id="PF07603"/>
    </source>
</evidence>
<accession>A0A2I7N819</accession>
<dbReference type="InterPro" id="IPR011460">
    <property type="entry name" value="Lcl_C"/>
</dbReference>
<dbReference type="PANTHER" id="PTHR35812:SF1">
    <property type="entry name" value="LIPOPROTEIN"/>
    <property type="match status" value="1"/>
</dbReference>
<name>A0A2I7N819_9NEIS</name>
<dbReference type="RefSeq" id="WP_102951896.1">
    <property type="nucleotide sequence ID" value="NZ_CP024847.1"/>
</dbReference>
<keyword evidence="1" id="KW-0732">Signal</keyword>
<dbReference type="Pfam" id="PF07603">
    <property type="entry name" value="Lcl_C"/>
    <property type="match status" value="1"/>
</dbReference>
<evidence type="ECO:0000313" key="4">
    <source>
        <dbReference type="Proteomes" id="UP000236655"/>
    </source>
</evidence>